<name>A0AAD4GB92_BOLED</name>
<proteinExistence type="predicted"/>
<sequence length="82" mass="9300">MFCACWCHVTSTSDLVLAGHLVDQLIIRPRGRSCGRLVSCHLSRGLCTSAVLCQRTRSSRLVDRWAAHVTPRYRERLCVRCV</sequence>
<protein>
    <submittedName>
        <fullName evidence="1">Uncharacterized protein</fullName>
    </submittedName>
</protein>
<dbReference type="EMBL" id="WHUW01000025">
    <property type="protein sequence ID" value="KAF8435383.1"/>
    <property type="molecule type" value="Genomic_DNA"/>
</dbReference>
<reference evidence="1" key="1">
    <citation type="submission" date="2019-10" db="EMBL/GenBank/DDBJ databases">
        <authorList>
            <consortium name="DOE Joint Genome Institute"/>
            <person name="Kuo A."/>
            <person name="Miyauchi S."/>
            <person name="Kiss E."/>
            <person name="Drula E."/>
            <person name="Kohler A."/>
            <person name="Sanchez-Garcia M."/>
            <person name="Andreopoulos B."/>
            <person name="Barry K.W."/>
            <person name="Bonito G."/>
            <person name="Buee M."/>
            <person name="Carver A."/>
            <person name="Chen C."/>
            <person name="Cichocki N."/>
            <person name="Clum A."/>
            <person name="Culley D."/>
            <person name="Crous P.W."/>
            <person name="Fauchery L."/>
            <person name="Girlanda M."/>
            <person name="Hayes R."/>
            <person name="Keri Z."/>
            <person name="LaButti K."/>
            <person name="Lipzen A."/>
            <person name="Lombard V."/>
            <person name="Magnuson J."/>
            <person name="Maillard F."/>
            <person name="Morin E."/>
            <person name="Murat C."/>
            <person name="Nolan M."/>
            <person name="Ohm R."/>
            <person name="Pangilinan J."/>
            <person name="Pereira M."/>
            <person name="Perotto S."/>
            <person name="Peter M."/>
            <person name="Riley R."/>
            <person name="Sitrit Y."/>
            <person name="Stielow B."/>
            <person name="Szollosi G."/>
            <person name="Zifcakova L."/>
            <person name="Stursova M."/>
            <person name="Spatafora J.W."/>
            <person name="Tedersoo L."/>
            <person name="Vaario L.-M."/>
            <person name="Yamada A."/>
            <person name="Yan M."/>
            <person name="Wang P."/>
            <person name="Xu J."/>
            <person name="Bruns T."/>
            <person name="Baldrian P."/>
            <person name="Vilgalys R."/>
            <person name="Henrissat B."/>
            <person name="Grigoriev I.V."/>
            <person name="Hibbett D."/>
            <person name="Nagy L.G."/>
            <person name="Martin F.M."/>
        </authorList>
    </citation>
    <scope>NUCLEOTIDE SEQUENCE</scope>
    <source>
        <strain evidence="1">BED1</strain>
    </source>
</reference>
<evidence type="ECO:0000313" key="2">
    <source>
        <dbReference type="Proteomes" id="UP001194468"/>
    </source>
</evidence>
<dbReference type="Proteomes" id="UP001194468">
    <property type="component" value="Unassembled WGS sequence"/>
</dbReference>
<evidence type="ECO:0000313" key="1">
    <source>
        <dbReference type="EMBL" id="KAF8435383.1"/>
    </source>
</evidence>
<comment type="caution">
    <text evidence="1">The sequence shown here is derived from an EMBL/GenBank/DDBJ whole genome shotgun (WGS) entry which is preliminary data.</text>
</comment>
<keyword evidence="2" id="KW-1185">Reference proteome</keyword>
<gene>
    <name evidence="1" type="ORF">L210DRAFT_359545</name>
</gene>
<accession>A0AAD4GB92</accession>
<dbReference type="AlphaFoldDB" id="A0AAD4GB92"/>
<organism evidence="1 2">
    <name type="scientific">Boletus edulis BED1</name>
    <dbReference type="NCBI Taxonomy" id="1328754"/>
    <lineage>
        <taxon>Eukaryota</taxon>
        <taxon>Fungi</taxon>
        <taxon>Dikarya</taxon>
        <taxon>Basidiomycota</taxon>
        <taxon>Agaricomycotina</taxon>
        <taxon>Agaricomycetes</taxon>
        <taxon>Agaricomycetidae</taxon>
        <taxon>Boletales</taxon>
        <taxon>Boletineae</taxon>
        <taxon>Boletaceae</taxon>
        <taxon>Boletoideae</taxon>
        <taxon>Boletus</taxon>
    </lineage>
</organism>
<reference evidence="1" key="2">
    <citation type="journal article" date="2020" name="Nat. Commun.">
        <title>Large-scale genome sequencing of mycorrhizal fungi provides insights into the early evolution of symbiotic traits.</title>
        <authorList>
            <person name="Miyauchi S."/>
            <person name="Kiss E."/>
            <person name="Kuo A."/>
            <person name="Drula E."/>
            <person name="Kohler A."/>
            <person name="Sanchez-Garcia M."/>
            <person name="Morin E."/>
            <person name="Andreopoulos B."/>
            <person name="Barry K.W."/>
            <person name="Bonito G."/>
            <person name="Buee M."/>
            <person name="Carver A."/>
            <person name="Chen C."/>
            <person name="Cichocki N."/>
            <person name="Clum A."/>
            <person name="Culley D."/>
            <person name="Crous P.W."/>
            <person name="Fauchery L."/>
            <person name="Girlanda M."/>
            <person name="Hayes R.D."/>
            <person name="Keri Z."/>
            <person name="LaButti K."/>
            <person name="Lipzen A."/>
            <person name="Lombard V."/>
            <person name="Magnuson J."/>
            <person name="Maillard F."/>
            <person name="Murat C."/>
            <person name="Nolan M."/>
            <person name="Ohm R.A."/>
            <person name="Pangilinan J."/>
            <person name="Pereira M.F."/>
            <person name="Perotto S."/>
            <person name="Peter M."/>
            <person name="Pfister S."/>
            <person name="Riley R."/>
            <person name="Sitrit Y."/>
            <person name="Stielow J.B."/>
            <person name="Szollosi G."/>
            <person name="Zifcakova L."/>
            <person name="Stursova M."/>
            <person name="Spatafora J.W."/>
            <person name="Tedersoo L."/>
            <person name="Vaario L.M."/>
            <person name="Yamada A."/>
            <person name="Yan M."/>
            <person name="Wang P."/>
            <person name="Xu J."/>
            <person name="Bruns T."/>
            <person name="Baldrian P."/>
            <person name="Vilgalys R."/>
            <person name="Dunand C."/>
            <person name="Henrissat B."/>
            <person name="Grigoriev I.V."/>
            <person name="Hibbett D."/>
            <person name="Nagy L.G."/>
            <person name="Martin F.M."/>
        </authorList>
    </citation>
    <scope>NUCLEOTIDE SEQUENCE</scope>
    <source>
        <strain evidence="1">BED1</strain>
    </source>
</reference>